<dbReference type="Pfam" id="PF02895">
    <property type="entry name" value="H-kinase_dim"/>
    <property type="match status" value="1"/>
</dbReference>
<dbReference type="SUPFAM" id="SSF55874">
    <property type="entry name" value="ATPase domain of HSP90 chaperone/DNA topoisomerase II/histidine kinase"/>
    <property type="match status" value="1"/>
</dbReference>
<dbReference type="EMBL" id="CP073355">
    <property type="protein sequence ID" value="URA09518.1"/>
    <property type="molecule type" value="Genomic_DNA"/>
</dbReference>
<evidence type="ECO:0000259" key="16">
    <source>
        <dbReference type="PROSITE" id="PS50109"/>
    </source>
</evidence>
<feature type="domain" description="Histidine kinase" evidence="16">
    <location>
        <begin position="336"/>
        <end position="605"/>
    </location>
</feature>
<dbReference type="Gene3D" id="3.30.565.10">
    <property type="entry name" value="Histidine kinase-like ATPase, C-terminal domain"/>
    <property type="match status" value="1"/>
</dbReference>
<keyword evidence="20" id="KW-1185">Reference proteome</keyword>
<dbReference type="Gene3D" id="3.30.70.1110">
    <property type="entry name" value="Histidine kinase CheA-like, P2 response regulator-binding domain"/>
    <property type="match status" value="1"/>
</dbReference>
<evidence type="ECO:0000256" key="12">
    <source>
        <dbReference type="ARBA" id="ARBA00023012"/>
    </source>
</evidence>
<evidence type="ECO:0000259" key="18">
    <source>
        <dbReference type="PROSITE" id="PS50894"/>
    </source>
</evidence>
<dbReference type="PROSITE" id="PS50894">
    <property type="entry name" value="HPT"/>
    <property type="match status" value="1"/>
</dbReference>
<dbReference type="InterPro" id="IPR036097">
    <property type="entry name" value="HisK_dim/P_sf"/>
</dbReference>
<dbReference type="CDD" id="cd00088">
    <property type="entry name" value="HPT"/>
    <property type="match status" value="1"/>
</dbReference>
<evidence type="ECO:0000256" key="15">
    <source>
        <dbReference type="SAM" id="MobiDB-lite"/>
    </source>
</evidence>
<comment type="function">
    <text evidence="13">Involved in the transmission of sensory signals from the chemoreceptors to the flagellar motors. CheA is autophosphorylated; it can transfer its phosphate group to either CheB or CheY.</text>
</comment>
<dbReference type="SMART" id="SM00387">
    <property type="entry name" value="HATPase_c"/>
    <property type="match status" value="1"/>
</dbReference>
<keyword evidence="6" id="KW-0145">Chemotaxis</keyword>
<dbReference type="GO" id="GO:0000155">
    <property type="term" value="F:phosphorelay sensor kinase activity"/>
    <property type="evidence" value="ECO:0007669"/>
    <property type="project" value="InterPro"/>
</dbReference>
<keyword evidence="8" id="KW-0808">Transferase</keyword>
<evidence type="ECO:0000256" key="3">
    <source>
        <dbReference type="ARBA" id="ARBA00012438"/>
    </source>
</evidence>
<evidence type="ECO:0000256" key="11">
    <source>
        <dbReference type="ARBA" id="ARBA00022840"/>
    </source>
</evidence>
<dbReference type="SMART" id="SM00260">
    <property type="entry name" value="CheW"/>
    <property type="match status" value="1"/>
</dbReference>
<dbReference type="Pfam" id="PF02518">
    <property type="entry name" value="HATPase_c"/>
    <property type="match status" value="1"/>
</dbReference>
<proteinExistence type="predicted"/>
<feature type="domain" description="HPt" evidence="18">
    <location>
        <begin position="1"/>
        <end position="105"/>
    </location>
</feature>
<evidence type="ECO:0000256" key="5">
    <source>
        <dbReference type="ARBA" id="ARBA00022490"/>
    </source>
</evidence>
<dbReference type="PROSITE" id="PS50109">
    <property type="entry name" value="HIS_KIN"/>
    <property type="match status" value="1"/>
</dbReference>
<dbReference type="InterPro" id="IPR051315">
    <property type="entry name" value="Bact_Chemotaxis_CheA"/>
</dbReference>
<dbReference type="InterPro" id="IPR002545">
    <property type="entry name" value="CheW-lke_dom"/>
</dbReference>
<dbReference type="EC" id="2.7.13.3" evidence="3"/>
<dbReference type="Pfam" id="PF07194">
    <property type="entry name" value="P2"/>
    <property type="match status" value="1"/>
</dbReference>
<feature type="compositionally biased region" description="Polar residues" evidence="15">
    <location>
        <begin position="285"/>
        <end position="311"/>
    </location>
</feature>
<dbReference type="InterPro" id="IPR004105">
    <property type="entry name" value="CheA-like_dim"/>
</dbReference>
<evidence type="ECO:0000256" key="7">
    <source>
        <dbReference type="ARBA" id="ARBA00022553"/>
    </source>
</evidence>
<dbReference type="InterPro" id="IPR005467">
    <property type="entry name" value="His_kinase_dom"/>
</dbReference>
<dbReference type="Gene3D" id="1.10.287.560">
    <property type="entry name" value="Histidine kinase CheA-like, homodimeric domain"/>
    <property type="match status" value="1"/>
</dbReference>
<comment type="subcellular location">
    <subcellularLocation>
        <location evidence="2">Cytoplasm</location>
    </subcellularLocation>
</comment>
<dbReference type="CDD" id="cd16916">
    <property type="entry name" value="HATPase_CheA-like"/>
    <property type="match status" value="1"/>
</dbReference>
<evidence type="ECO:0000259" key="17">
    <source>
        <dbReference type="PROSITE" id="PS50851"/>
    </source>
</evidence>
<sequence>MQEISQELVADFMNEAFELVQKMENSLLVLENNPTDKAAVAEIFRAAHTIKGGAGTIGFTEIKEFTHKVEDLLDRVRKSEIAVTPDLVSLLLRCKDVIEGMLDARQNGDVYVGELAEDIMKELGEYLGKQPPDPTASSQEGKTSNQSEGKASLSYLTAYERSVILEFLHQNFPVYELWYVFNENYEMKDVSAFQIYALVGDFAQIIRMEPSLEIVEKEFRPDFRLVVMTDKDEDFIRQKTFMKDLVTSLQIRRIRNNDIENLETQIMKGQSLETAPSVTEMEKSSLPQPSENPSSKKTTLSSDAQESVRMSTTLRVESTRIDELMNLVGELVINKSLLHEISQMMVKSHSNIRLFFKSFLSGIALLPLDENIETNRELNYHLREDFHQLETSLEQYQEILQRFNQISSALQENVTGLRMVPIQQVFSRFPRLVRDQAQKLGKQITLEIEGVETEIDKGMVDDLFDPLIHILRNSIDHGIEKPEERAAKGKSPQGKILLRAYHEGENVYIEVSDDGLGIDIDRVKQKAIEKGLISSATAENLSAKEALALIFLPGFSTAQEVTELSGRGVGMDVVKKKIEQLGGSVSLSTARDKGTKIQIKLPLTLAIIQGLHVLISGFSYILPIVSIDETMIVQPEDLVDIEGDPHINVRGEFVPVFSLRRFFYHESESFRSSFYCILAKQGEKHYGLVVDEIVGEQDVVIKPFNNRLIKSPGISAGTIIGNGNIGYIVDLNGVIQSYKDIVGQKGENHGNSQ</sequence>
<evidence type="ECO:0000256" key="13">
    <source>
        <dbReference type="ARBA" id="ARBA00035100"/>
    </source>
</evidence>
<keyword evidence="10" id="KW-0418">Kinase</keyword>
<dbReference type="InterPro" id="IPR036641">
    <property type="entry name" value="HPT_dom_sf"/>
</dbReference>
<dbReference type="SUPFAM" id="SSF55052">
    <property type="entry name" value="CheY-binding domain of CheA"/>
    <property type="match status" value="1"/>
</dbReference>
<feature type="domain" description="CheW-like" evidence="17">
    <location>
        <begin position="607"/>
        <end position="740"/>
    </location>
</feature>
<feature type="compositionally biased region" description="Polar residues" evidence="15">
    <location>
        <begin position="135"/>
        <end position="148"/>
    </location>
</feature>
<gene>
    <name evidence="19" type="ORF">KDW03_08465</name>
</gene>
<keyword evidence="5" id="KW-0963">Cytoplasm</keyword>
<accession>A0AAX3BBC2</accession>
<dbReference type="InterPro" id="IPR010808">
    <property type="entry name" value="CheA_P2-bd"/>
</dbReference>
<dbReference type="FunFam" id="3.30.565.10:FF:000016">
    <property type="entry name" value="Chemotaxis protein CheA, putative"/>
    <property type="match status" value="1"/>
</dbReference>
<dbReference type="GO" id="GO:0005737">
    <property type="term" value="C:cytoplasm"/>
    <property type="evidence" value="ECO:0007669"/>
    <property type="project" value="UniProtKB-SubCell"/>
</dbReference>
<dbReference type="InterPro" id="IPR037006">
    <property type="entry name" value="CheA-like_homodim_sf"/>
</dbReference>
<feature type="modified residue" description="Phosphohistidine" evidence="14">
    <location>
        <position position="48"/>
    </location>
</feature>
<evidence type="ECO:0000256" key="6">
    <source>
        <dbReference type="ARBA" id="ARBA00022500"/>
    </source>
</evidence>
<evidence type="ECO:0000256" key="1">
    <source>
        <dbReference type="ARBA" id="ARBA00000085"/>
    </source>
</evidence>
<keyword evidence="11" id="KW-0067">ATP-binding</keyword>
<dbReference type="InterPro" id="IPR003594">
    <property type="entry name" value="HATPase_dom"/>
</dbReference>
<dbReference type="InterPro" id="IPR036890">
    <property type="entry name" value="HATPase_C_sf"/>
</dbReference>
<dbReference type="Pfam" id="PF01584">
    <property type="entry name" value="CheW"/>
    <property type="match status" value="1"/>
</dbReference>
<evidence type="ECO:0000256" key="10">
    <source>
        <dbReference type="ARBA" id="ARBA00022777"/>
    </source>
</evidence>
<comment type="catalytic activity">
    <reaction evidence="1">
        <text>ATP + protein L-histidine = ADP + protein N-phospho-L-histidine.</text>
        <dbReference type="EC" id="2.7.13.3"/>
    </reaction>
</comment>
<dbReference type="GO" id="GO:0006935">
    <property type="term" value="P:chemotaxis"/>
    <property type="evidence" value="ECO:0007669"/>
    <property type="project" value="UniProtKB-KW"/>
</dbReference>
<evidence type="ECO:0000313" key="20">
    <source>
        <dbReference type="Proteomes" id="UP001056539"/>
    </source>
</evidence>
<dbReference type="PANTHER" id="PTHR43395:SF10">
    <property type="entry name" value="CHEMOTAXIS PROTEIN CHEA"/>
    <property type="match status" value="1"/>
</dbReference>
<keyword evidence="9" id="KW-0547">Nucleotide-binding</keyword>
<keyword evidence="12" id="KW-0902">Two-component regulatory system</keyword>
<dbReference type="PROSITE" id="PS50851">
    <property type="entry name" value="CHEW"/>
    <property type="match status" value="1"/>
</dbReference>
<dbReference type="SUPFAM" id="SSF50341">
    <property type="entry name" value="CheW-like"/>
    <property type="match status" value="1"/>
</dbReference>
<dbReference type="Proteomes" id="UP001056539">
    <property type="component" value="Chromosome"/>
</dbReference>
<dbReference type="AlphaFoldDB" id="A0AAX3BBC2"/>
<reference evidence="19" key="1">
    <citation type="submission" date="2021-04" db="EMBL/GenBank/DDBJ databases">
        <authorList>
            <person name="Postec A."/>
        </authorList>
    </citation>
    <scope>NUCLEOTIDE SEQUENCE</scope>
    <source>
        <strain evidence="19">F1F22</strain>
    </source>
</reference>
<feature type="region of interest" description="Disordered" evidence="15">
    <location>
        <begin position="271"/>
        <end position="311"/>
    </location>
</feature>
<evidence type="ECO:0000256" key="14">
    <source>
        <dbReference type="PROSITE-ProRule" id="PRU00110"/>
    </source>
</evidence>
<dbReference type="InterPro" id="IPR008207">
    <property type="entry name" value="Sig_transdc_His_kin_Hpt_dom"/>
</dbReference>
<evidence type="ECO:0000256" key="4">
    <source>
        <dbReference type="ARBA" id="ARBA00021495"/>
    </source>
</evidence>
<dbReference type="InterPro" id="IPR004358">
    <property type="entry name" value="Sig_transdc_His_kin-like_C"/>
</dbReference>
<dbReference type="PANTHER" id="PTHR43395">
    <property type="entry name" value="SENSOR HISTIDINE KINASE CHEA"/>
    <property type="match status" value="1"/>
</dbReference>
<evidence type="ECO:0000313" key="19">
    <source>
        <dbReference type="EMBL" id="URA09518.1"/>
    </source>
</evidence>
<dbReference type="InterPro" id="IPR036061">
    <property type="entry name" value="CheW-like_dom_sf"/>
</dbReference>
<dbReference type="SMART" id="SM01231">
    <property type="entry name" value="H-kinase_dim"/>
    <property type="match status" value="1"/>
</dbReference>
<name>A0AAX3BBC2_9SPIR</name>
<dbReference type="SMART" id="SM00073">
    <property type="entry name" value="HPT"/>
    <property type="match status" value="1"/>
</dbReference>
<evidence type="ECO:0000256" key="2">
    <source>
        <dbReference type="ARBA" id="ARBA00004496"/>
    </source>
</evidence>
<evidence type="ECO:0000256" key="9">
    <source>
        <dbReference type="ARBA" id="ARBA00022741"/>
    </source>
</evidence>
<feature type="region of interest" description="Disordered" evidence="15">
    <location>
        <begin position="126"/>
        <end position="148"/>
    </location>
</feature>
<reference evidence="19" key="2">
    <citation type="submission" date="2022-06" db="EMBL/GenBank/DDBJ databases">
        <title>Thermospira aquatica gen. nov., sp. nov.</title>
        <authorList>
            <person name="Ben Ali Gam Z."/>
            <person name="Labat M."/>
        </authorList>
    </citation>
    <scope>NUCLEOTIDE SEQUENCE</scope>
    <source>
        <strain evidence="19">F1F22</strain>
    </source>
</reference>
<organism evidence="19 20">
    <name type="scientific">Thermospira aquatica</name>
    <dbReference type="NCBI Taxonomy" id="2828656"/>
    <lineage>
        <taxon>Bacteria</taxon>
        <taxon>Pseudomonadati</taxon>
        <taxon>Spirochaetota</taxon>
        <taxon>Spirochaetia</taxon>
        <taxon>Brevinematales</taxon>
        <taxon>Thermospiraceae</taxon>
        <taxon>Thermospira</taxon>
    </lineage>
</organism>
<dbReference type="SUPFAM" id="SSF47384">
    <property type="entry name" value="Homodimeric domain of signal transducing histidine kinase"/>
    <property type="match status" value="1"/>
</dbReference>
<dbReference type="RefSeq" id="WP_271434648.1">
    <property type="nucleotide sequence ID" value="NZ_CP073355.1"/>
</dbReference>
<dbReference type="Gene3D" id="1.20.120.160">
    <property type="entry name" value="HPT domain"/>
    <property type="match status" value="1"/>
</dbReference>
<keyword evidence="7 14" id="KW-0597">Phosphoprotein</keyword>
<protein>
    <recommendedName>
        <fullName evidence="4">Chemotaxis protein CheA</fullName>
        <ecNumber evidence="3">2.7.13.3</ecNumber>
    </recommendedName>
</protein>
<dbReference type="InterPro" id="IPR035891">
    <property type="entry name" value="CheY-binding_CheA"/>
</dbReference>
<dbReference type="InterPro" id="IPR037052">
    <property type="entry name" value="CheA-like_P2_sf"/>
</dbReference>
<dbReference type="Pfam" id="PF01627">
    <property type="entry name" value="Hpt"/>
    <property type="match status" value="1"/>
</dbReference>
<dbReference type="SUPFAM" id="SSF47226">
    <property type="entry name" value="Histidine-containing phosphotransfer domain, HPT domain"/>
    <property type="match status" value="1"/>
</dbReference>
<dbReference type="Gene3D" id="2.30.30.40">
    <property type="entry name" value="SH3 Domains"/>
    <property type="match status" value="1"/>
</dbReference>
<dbReference type="KEGG" id="taqu:KDW03_08465"/>
<dbReference type="GO" id="GO:0005524">
    <property type="term" value="F:ATP binding"/>
    <property type="evidence" value="ECO:0007669"/>
    <property type="project" value="UniProtKB-KW"/>
</dbReference>
<evidence type="ECO:0000256" key="8">
    <source>
        <dbReference type="ARBA" id="ARBA00022679"/>
    </source>
</evidence>
<dbReference type="PRINTS" id="PR00344">
    <property type="entry name" value="BCTRLSENSOR"/>
</dbReference>